<organism evidence="4 5">
    <name type="scientific">Apiospora saccharicola</name>
    <dbReference type="NCBI Taxonomy" id="335842"/>
    <lineage>
        <taxon>Eukaryota</taxon>
        <taxon>Fungi</taxon>
        <taxon>Dikarya</taxon>
        <taxon>Ascomycota</taxon>
        <taxon>Pezizomycotina</taxon>
        <taxon>Sordariomycetes</taxon>
        <taxon>Xylariomycetidae</taxon>
        <taxon>Amphisphaeriales</taxon>
        <taxon>Apiosporaceae</taxon>
        <taxon>Apiospora</taxon>
    </lineage>
</organism>
<evidence type="ECO:0000313" key="5">
    <source>
        <dbReference type="Proteomes" id="UP001446871"/>
    </source>
</evidence>
<dbReference type="Gene3D" id="1.25.40.20">
    <property type="entry name" value="Ankyrin repeat-containing domain"/>
    <property type="match status" value="2"/>
</dbReference>
<dbReference type="InterPro" id="IPR036770">
    <property type="entry name" value="Ankyrin_rpt-contain_sf"/>
</dbReference>
<gene>
    <name evidence="4" type="ORF">PG996_008206</name>
</gene>
<evidence type="ECO:0000313" key="4">
    <source>
        <dbReference type="EMBL" id="KAK8063554.1"/>
    </source>
</evidence>
<dbReference type="SMART" id="SM00248">
    <property type="entry name" value="ANK"/>
    <property type="match status" value="3"/>
</dbReference>
<keyword evidence="2 3" id="KW-0040">ANK repeat</keyword>
<dbReference type="PROSITE" id="PS50088">
    <property type="entry name" value="ANK_REPEAT"/>
    <property type="match status" value="1"/>
</dbReference>
<dbReference type="PROSITE" id="PS50297">
    <property type="entry name" value="ANK_REP_REGION"/>
    <property type="match status" value="1"/>
</dbReference>
<reference evidence="4 5" key="1">
    <citation type="submission" date="2023-01" db="EMBL/GenBank/DDBJ databases">
        <title>Analysis of 21 Apiospora genomes using comparative genomics revels a genus with tremendous synthesis potential of carbohydrate active enzymes and secondary metabolites.</title>
        <authorList>
            <person name="Sorensen T."/>
        </authorList>
    </citation>
    <scope>NUCLEOTIDE SEQUENCE [LARGE SCALE GENOMIC DNA]</scope>
    <source>
        <strain evidence="4 5">CBS 83171</strain>
    </source>
</reference>
<dbReference type="EMBL" id="JAQQWM010000005">
    <property type="protein sequence ID" value="KAK8063554.1"/>
    <property type="molecule type" value="Genomic_DNA"/>
</dbReference>
<proteinExistence type="predicted"/>
<evidence type="ECO:0008006" key="6">
    <source>
        <dbReference type="Google" id="ProtNLM"/>
    </source>
</evidence>
<dbReference type="Proteomes" id="UP001446871">
    <property type="component" value="Unassembled WGS sequence"/>
</dbReference>
<dbReference type="PANTHER" id="PTHR24198:SF165">
    <property type="entry name" value="ANKYRIN REPEAT-CONTAINING PROTEIN-RELATED"/>
    <property type="match status" value="1"/>
</dbReference>
<sequence>MCPNSFAVGRNKLPLVEYLVDHGADPNFNLRGVADSALECATAGNAQLGILTALLDHGAAVQGRRAMLIAARAGRIRVLEHLIREGNASIDAVPDNMDVFGNDRQRIDWGTPLHGAAGNGQTMTVEWLLKQGASRDIKNHVGQTPEEVASKKGYLECEKLLQQV</sequence>
<comment type="caution">
    <text evidence="4">The sequence shown here is derived from an EMBL/GenBank/DDBJ whole genome shotgun (WGS) entry which is preliminary data.</text>
</comment>
<dbReference type="SUPFAM" id="SSF48403">
    <property type="entry name" value="Ankyrin repeat"/>
    <property type="match status" value="1"/>
</dbReference>
<accession>A0ABR1UX92</accession>
<evidence type="ECO:0000256" key="3">
    <source>
        <dbReference type="PROSITE-ProRule" id="PRU00023"/>
    </source>
</evidence>
<protein>
    <recommendedName>
        <fullName evidence="6">Ankyrin</fullName>
    </recommendedName>
</protein>
<keyword evidence="1" id="KW-0677">Repeat</keyword>
<dbReference type="PANTHER" id="PTHR24198">
    <property type="entry name" value="ANKYRIN REPEAT AND PROTEIN KINASE DOMAIN-CONTAINING PROTEIN"/>
    <property type="match status" value="1"/>
</dbReference>
<name>A0ABR1UX92_9PEZI</name>
<evidence type="ECO:0000256" key="1">
    <source>
        <dbReference type="ARBA" id="ARBA00022737"/>
    </source>
</evidence>
<evidence type="ECO:0000256" key="2">
    <source>
        <dbReference type="ARBA" id="ARBA00023043"/>
    </source>
</evidence>
<feature type="repeat" description="ANK" evidence="3">
    <location>
        <begin position="108"/>
        <end position="140"/>
    </location>
</feature>
<dbReference type="InterPro" id="IPR002110">
    <property type="entry name" value="Ankyrin_rpt"/>
</dbReference>
<dbReference type="Pfam" id="PF12796">
    <property type="entry name" value="Ank_2"/>
    <property type="match status" value="2"/>
</dbReference>
<keyword evidence="5" id="KW-1185">Reference proteome</keyword>